<proteinExistence type="predicted"/>
<feature type="region of interest" description="Disordered" evidence="1">
    <location>
        <begin position="47"/>
        <end position="66"/>
    </location>
</feature>
<organism evidence="3 4">
    <name type="scientific">Raphanus sativus</name>
    <name type="common">Radish</name>
    <name type="synonym">Raphanus raphanistrum var. sativus</name>
    <dbReference type="NCBI Taxonomy" id="3726"/>
    <lineage>
        <taxon>Eukaryota</taxon>
        <taxon>Viridiplantae</taxon>
        <taxon>Streptophyta</taxon>
        <taxon>Embryophyta</taxon>
        <taxon>Tracheophyta</taxon>
        <taxon>Spermatophyta</taxon>
        <taxon>Magnoliopsida</taxon>
        <taxon>eudicotyledons</taxon>
        <taxon>Gunneridae</taxon>
        <taxon>Pentapetalae</taxon>
        <taxon>rosids</taxon>
        <taxon>malvids</taxon>
        <taxon>Brassicales</taxon>
        <taxon>Brassicaceae</taxon>
        <taxon>Brassiceae</taxon>
        <taxon>Raphanus</taxon>
    </lineage>
</organism>
<dbReference type="GO" id="GO:0003676">
    <property type="term" value="F:nucleic acid binding"/>
    <property type="evidence" value="ECO:0007669"/>
    <property type="project" value="InterPro"/>
</dbReference>
<evidence type="ECO:0000313" key="4">
    <source>
        <dbReference type="RefSeq" id="XP_056841722.1"/>
    </source>
</evidence>
<evidence type="ECO:0000259" key="2">
    <source>
        <dbReference type="Pfam" id="PF13456"/>
    </source>
</evidence>
<reference evidence="3" key="1">
    <citation type="journal article" date="2019" name="Database">
        <title>The radish genome database (RadishGD): an integrated information resource for radish genomics.</title>
        <authorList>
            <person name="Yu H.J."/>
            <person name="Baek S."/>
            <person name="Lee Y.J."/>
            <person name="Cho A."/>
            <person name="Mun J.H."/>
        </authorList>
    </citation>
    <scope>NUCLEOTIDE SEQUENCE [LARGE SCALE GENOMIC DNA]</scope>
    <source>
        <strain evidence="3">cv. WK10039</strain>
    </source>
</reference>
<dbReference type="OrthoDB" id="1112231at2759"/>
<dbReference type="KEGG" id="rsz:130494908"/>
<dbReference type="GeneID" id="130494908"/>
<evidence type="ECO:0000313" key="3">
    <source>
        <dbReference type="Proteomes" id="UP000504610"/>
    </source>
</evidence>
<accession>A0A9W3BR18</accession>
<protein>
    <submittedName>
        <fullName evidence="4">Uncharacterized protein LOC130494908</fullName>
    </submittedName>
</protein>
<dbReference type="InterPro" id="IPR052929">
    <property type="entry name" value="RNase_H-like_EbsB-rel"/>
</dbReference>
<gene>
    <name evidence="4" type="primary">LOC130494908</name>
</gene>
<feature type="domain" description="RNase H type-1" evidence="2">
    <location>
        <begin position="77"/>
        <end position="134"/>
    </location>
</feature>
<dbReference type="GO" id="GO:0004523">
    <property type="term" value="F:RNA-DNA hybrid ribonuclease activity"/>
    <property type="evidence" value="ECO:0007669"/>
    <property type="project" value="InterPro"/>
</dbReference>
<dbReference type="AlphaFoldDB" id="A0A9W3BR18"/>
<dbReference type="Pfam" id="PF13456">
    <property type="entry name" value="RVT_3"/>
    <property type="match status" value="1"/>
</dbReference>
<reference evidence="4" key="2">
    <citation type="submission" date="2025-08" db="UniProtKB">
        <authorList>
            <consortium name="RefSeq"/>
        </authorList>
    </citation>
    <scope>IDENTIFICATION</scope>
    <source>
        <tissue evidence="4">Leaf</tissue>
    </source>
</reference>
<name>A0A9W3BR18_RAPSA</name>
<dbReference type="Proteomes" id="UP000504610">
    <property type="component" value="Chromosome 5"/>
</dbReference>
<evidence type="ECO:0000256" key="1">
    <source>
        <dbReference type="SAM" id="MobiDB-lite"/>
    </source>
</evidence>
<sequence length="141" mass="16084">MQLNSCRGCFGGIWKNRNAILYAATQETTSNIMQRAEEETHIWHEVNKKPGGDDVRRKNRGQKDRWSPPLPEFVKCNVHANWRNSSLHSGVAWIARDSNGQVKFHSREALTKSGSRLVAELRCIIWVLQSVRDLRRGTSGS</sequence>
<dbReference type="PANTHER" id="PTHR47074:SF53">
    <property type="entry name" value="REVERSE TRANSCRIPTASE-LIKE PROTEIN"/>
    <property type="match status" value="1"/>
</dbReference>
<dbReference type="RefSeq" id="XP_056841722.1">
    <property type="nucleotide sequence ID" value="XM_056985742.1"/>
</dbReference>
<keyword evidence="3" id="KW-1185">Reference proteome</keyword>
<dbReference type="InterPro" id="IPR002156">
    <property type="entry name" value="RNaseH_domain"/>
</dbReference>
<dbReference type="PANTHER" id="PTHR47074">
    <property type="entry name" value="BNAC02G40300D PROTEIN"/>
    <property type="match status" value="1"/>
</dbReference>